<dbReference type="InterPro" id="IPR027815">
    <property type="entry name" value="CSC1/OSCA1-like_cyt"/>
</dbReference>
<comment type="subcellular location">
    <subcellularLocation>
        <location evidence="1">Membrane</location>
        <topology evidence="1">Multi-pass membrane protein</topology>
    </subcellularLocation>
</comment>
<dbReference type="PANTHER" id="PTHR13018:SF53">
    <property type="entry name" value="DUF221 DOMAIN PROTEIN"/>
    <property type="match status" value="1"/>
</dbReference>
<feature type="transmembrane region" description="Helical" evidence="7">
    <location>
        <begin position="63"/>
        <end position="83"/>
    </location>
</feature>
<feature type="transmembrane region" description="Helical" evidence="7">
    <location>
        <begin position="658"/>
        <end position="687"/>
    </location>
</feature>
<feature type="domain" description="10TM putative phosphate transporter extracellular tail" evidence="9">
    <location>
        <begin position="893"/>
        <end position="983"/>
    </location>
</feature>
<dbReference type="AlphaFoldDB" id="D4DKJ8"/>
<evidence type="ECO:0000256" key="4">
    <source>
        <dbReference type="ARBA" id="ARBA00022692"/>
    </source>
</evidence>
<dbReference type="KEGG" id="tve:TRV_07720"/>
<feature type="transmembrane region" description="Helical" evidence="7">
    <location>
        <begin position="275"/>
        <end position="294"/>
    </location>
</feature>
<dbReference type="Pfam" id="PF14703">
    <property type="entry name" value="PHM7_cyt"/>
    <property type="match status" value="1"/>
</dbReference>
<name>D4DKJ8_TRIVH</name>
<feature type="transmembrane region" description="Helical" evidence="7">
    <location>
        <begin position="209"/>
        <end position="227"/>
    </location>
</feature>
<dbReference type="InterPro" id="IPR003864">
    <property type="entry name" value="CSC1/OSCA1-like_7TM"/>
</dbReference>
<feature type="domain" description="CSC1/OSCA1-like cytosolic" evidence="11">
    <location>
        <begin position="310"/>
        <end position="505"/>
    </location>
</feature>
<dbReference type="GO" id="GO:0005886">
    <property type="term" value="C:plasma membrane"/>
    <property type="evidence" value="ECO:0007669"/>
    <property type="project" value="TreeGrafter"/>
</dbReference>
<dbReference type="EMBL" id="ACYE01000470">
    <property type="protein sequence ID" value="EFE37625.1"/>
    <property type="molecule type" value="Genomic_DNA"/>
</dbReference>
<feature type="domain" description="CSC1/OSCA1-like 7TM region" evidence="8">
    <location>
        <begin position="517"/>
        <end position="790"/>
    </location>
</feature>
<dbReference type="RefSeq" id="XP_003018270.1">
    <property type="nucleotide sequence ID" value="XM_003018224.1"/>
</dbReference>
<dbReference type="HOGENOM" id="CLU_002458_2_1_1"/>
<dbReference type="OrthoDB" id="1076608at2759"/>
<protein>
    <recommendedName>
        <fullName evidence="14">DUF221 domain protein</fullName>
    </recommendedName>
</protein>
<dbReference type="InterPro" id="IPR032880">
    <property type="entry name" value="CSC1/OSCA1-like_N"/>
</dbReference>
<sequence length="991" mass="112565">MTFFFPRLFNVTALLHKTERLCLPSRYPLISDAEVCWYDFLLLSCNPLPFFLGLSLSHTHTHTLSLSFIYIFISWVDMQLMTYHQKDPSNDPNIGSARGSNKSSTSDALQTVGITASTSGMALLSTFLPAFILAVVCFLIFLICRRTQRRFYSPRSYLGHMHDHERSPELPYGFINWIGDFIRLSDSHVLRHSSLDGYFFLRFLKKMSLLSFIGCCITWPILMPVNITGGAGNTQLDLLTFSNVVNPKRYYAHTIVSWIFFVTDYKGSPITLSNLLVGVVFLMVCRESIFYAALRQAYLLSPLYADRISSRTVLFMSVPQSYQNKAKLSKIFGDSVKRVWTSEDTSKLARLVRKRDRLAYSLEDAETRYVKAAHAARLKALKKQGRDPEVSLEQAAVKQNSNESDLDQAPWLLNVKRPSRLAHYFFGEKVDIIEDLRSRLATLIPRVKDLQQEHRVGEAKTVGGVFVEFTTQREAQIAYQTLSHHHPSQMTPRFIGIPPHQVLWPALRYSWYQRIVRKFAMQGFITVMIIFWSIPSALIGSISNITYLTNLLKFLKFVNELPSFIKGIISGLLPAAGLAILMAAVPWIMRWCARQSGVPSTAKAELFTQNAHFCFQVVQVFLVTTITSAASAATSQIIKNPLSAKDLLAKNLPKATNFYISYFLFQGLMLSSGAVVQVIAFLIFKFFRTFFDSTPRKLYSRWAALTGVWWGTVFPVFTNMTVIAITYSCIAPLVLGFSALGLYLVYQAYRYNLLFVYEPVIDTKGLVYPRALQQVLTGVYLAEVCMFGLFAIRAAIGPMVLMGMFTAFTALCHISLNEALAPLLSALPHTLNNEDDWTCTTPSDLEKPEFLSRSMTSGKEFLPRRQSTLTLAEITTAPDSIWDKLKNFRWWLFHPSIYANYAALREKIRQDPSIPYDEHISDNAYYPSCVYSPPPLLWIPRDAGGVSRQEVELTSTIIPMTDNEAHLDEKNKVVWDKVGMKPPIWEEKVFY</sequence>
<reference evidence="13" key="1">
    <citation type="journal article" date="2011" name="Genome Biol.">
        <title>Comparative and functional genomics provide insights into the pathogenicity of dermatophytic fungi.</title>
        <authorList>
            <person name="Burmester A."/>
            <person name="Shelest E."/>
            <person name="Gloeckner G."/>
            <person name="Heddergott C."/>
            <person name="Schindler S."/>
            <person name="Staib P."/>
            <person name="Heidel A."/>
            <person name="Felder M."/>
            <person name="Petzold A."/>
            <person name="Szafranski K."/>
            <person name="Feuermann M."/>
            <person name="Pedruzzi I."/>
            <person name="Priebe S."/>
            <person name="Groth M."/>
            <person name="Winkler R."/>
            <person name="Li W."/>
            <person name="Kniemeyer O."/>
            <person name="Schroeckh V."/>
            <person name="Hertweck C."/>
            <person name="Hube B."/>
            <person name="White T.C."/>
            <person name="Platzer M."/>
            <person name="Guthke R."/>
            <person name="Heitman J."/>
            <person name="Woestemeyer J."/>
            <person name="Zipfel P.F."/>
            <person name="Monod M."/>
            <person name="Brakhage A.A."/>
        </authorList>
    </citation>
    <scope>NUCLEOTIDE SEQUENCE [LARGE SCALE GENOMIC DNA]</scope>
    <source>
        <strain evidence="13">HKI 0517</strain>
    </source>
</reference>
<evidence type="ECO:0000259" key="11">
    <source>
        <dbReference type="Pfam" id="PF14703"/>
    </source>
</evidence>
<evidence type="ECO:0000313" key="13">
    <source>
        <dbReference type="Proteomes" id="UP000008383"/>
    </source>
</evidence>
<feature type="transmembrane region" description="Helical" evidence="7">
    <location>
        <begin position="524"/>
        <end position="548"/>
    </location>
</feature>
<dbReference type="Proteomes" id="UP000008383">
    <property type="component" value="Unassembled WGS sequence"/>
</dbReference>
<feature type="transmembrane region" description="Helical" evidence="7">
    <location>
        <begin position="724"/>
        <end position="746"/>
    </location>
</feature>
<evidence type="ECO:0000259" key="9">
    <source>
        <dbReference type="Pfam" id="PF12621"/>
    </source>
</evidence>
<evidence type="ECO:0000313" key="12">
    <source>
        <dbReference type="EMBL" id="EFE37625.1"/>
    </source>
</evidence>
<evidence type="ECO:0000256" key="5">
    <source>
        <dbReference type="ARBA" id="ARBA00022989"/>
    </source>
</evidence>
<keyword evidence="6 7" id="KW-0472">Membrane</keyword>
<evidence type="ECO:0000259" key="8">
    <source>
        <dbReference type="Pfam" id="PF02714"/>
    </source>
</evidence>
<evidence type="ECO:0000256" key="3">
    <source>
        <dbReference type="ARBA" id="ARBA00022448"/>
    </source>
</evidence>
<dbReference type="GO" id="GO:0005227">
    <property type="term" value="F:calcium-activated cation channel activity"/>
    <property type="evidence" value="ECO:0007669"/>
    <property type="project" value="InterPro"/>
</dbReference>
<evidence type="ECO:0000259" key="10">
    <source>
        <dbReference type="Pfam" id="PF13967"/>
    </source>
</evidence>
<dbReference type="GeneID" id="9579966"/>
<dbReference type="Pfam" id="PF02714">
    <property type="entry name" value="RSN1_7TM"/>
    <property type="match status" value="1"/>
</dbReference>
<dbReference type="PANTHER" id="PTHR13018">
    <property type="entry name" value="PROBABLE MEMBRANE PROTEIN DUF221-RELATED"/>
    <property type="match status" value="1"/>
</dbReference>
<feature type="transmembrane region" description="Helical" evidence="7">
    <location>
        <begin position="568"/>
        <end position="592"/>
    </location>
</feature>
<evidence type="ECO:0008006" key="14">
    <source>
        <dbReference type="Google" id="ProtNLM"/>
    </source>
</evidence>
<feature type="transmembrane region" description="Helical" evidence="7">
    <location>
        <begin position="699"/>
        <end position="718"/>
    </location>
</feature>
<feature type="transmembrane region" description="Helical" evidence="7">
    <location>
        <begin position="767"/>
        <end position="790"/>
    </location>
</feature>
<keyword evidence="5 7" id="KW-1133">Transmembrane helix</keyword>
<comment type="similarity">
    <text evidence="2">Belongs to the CSC1 (TC 1.A.17) family.</text>
</comment>
<evidence type="ECO:0000256" key="2">
    <source>
        <dbReference type="ARBA" id="ARBA00007779"/>
    </source>
</evidence>
<dbReference type="InterPro" id="IPR045122">
    <property type="entry name" value="Csc1-like"/>
</dbReference>
<dbReference type="Pfam" id="PF12621">
    <property type="entry name" value="PHM7_ext"/>
    <property type="match status" value="1"/>
</dbReference>
<evidence type="ECO:0000256" key="6">
    <source>
        <dbReference type="ARBA" id="ARBA00023136"/>
    </source>
</evidence>
<keyword evidence="13" id="KW-1185">Reference proteome</keyword>
<keyword evidence="4 7" id="KW-0812">Transmembrane</keyword>
<gene>
    <name evidence="12" type="ORF">TRV_07720</name>
</gene>
<feature type="domain" description="CSC1/OSCA1-like N-terminal transmembrane" evidence="10">
    <location>
        <begin position="122"/>
        <end position="262"/>
    </location>
</feature>
<comment type="caution">
    <text evidence="12">The sequence shown here is derived from an EMBL/GenBank/DDBJ whole genome shotgun (WGS) entry which is preliminary data.</text>
</comment>
<dbReference type="InterPro" id="IPR022257">
    <property type="entry name" value="PHM7_ext"/>
</dbReference>
<evidence type="ECO:0000256" key="1">
    <source>
        <dbReference type="ARBA" id="ARBA00004141"/>
    </source>
</evidence>
<accession>D4DKJ8</accession>
<feature type="transmembrane region" description="Helical" evidence="7">
    <location>
        <begin position="613"/>
        <end position="638"/>
    </location>
</feature>
<evidence type="ECO:0000256" key="7">
    <source>
        <dbReference type="SAM" id="Phobius"/>
    </source>
</evidence>
<proteinExistence type="inferred from homology"/>
<feature type="transmembrane region" description="Helical" evidence="7">
    <location>
        <begin position="37"/>
        <end position="56"/>
    </location>
</feature>
<organism evidence="12 13">
    <name type="scientific">Trichophyton verrucosum (strain HKI 0517)</name>
    <dbReference type="NCBI Taxonomy" id="663202"/>
    <lineage>
        <taxon>Eukaryota</taxon>
        <taxon>Fungi</taxon>
        <taxon>Dikarya</taxon>
        <taxon>Ascomycota</taxon>
        <taxon>Pezizomycotina</taxon>
        <taxon>Eurotiomycetes</taxon>
        <taxon>Eurotiomycetidae</taxon>
        <taxon>Onygenales</taxon>
        <taxon>Arthrodermataceae</taxon>
        <taxon>Trichophyton</taxon>
    </lineage>
</organism>
<feature type="transmembrane region" description="Helical" evidence="7">
    <location>
        <begin position="121"/>
        <end position="144"/>
    </location>
</feature>
<dbReference type="Pfam" id="PF13967">
    <property type="entry name" value="RSN1_TM"/>
    <property type="match status" value="1"/>
</dbReference>
<keyword evidence="3" id="KW-0813">Transport</keyword>